<organism evidence="2 3">
    <name type="scientific">Culicoidibacter larvae</name>
    <dbReference type="NCBI Taxonomy" id="2579976"/>
    <lineage>
        <taxon>Bacteria</taxon>
        <taxon>Bacillati</taxon>
        <taxon>Bacillota</taxon>
        <taxon>Culicoidibacteria</taxon>
        <taxon>Culicoidibacterales</taxon>
        <taxon>Culicoidibacteraceae</taxon>
        <taxon>Culicoidibacter</taxon>
    </lineage>
</organism>
<keyword evidence="3" id="KW-1185">Reference proteome</keyword>
<comment type="caution">
    <text evidence="2">The sequence shown here is derived from an EMBL/GenBank/DDBJ whole genome shotgun (WGS) entry which is preliminary data.</text>
</comment>
<evidence type="ECO:0000259" key="1">
    <source>
        <dbReference type="Pfam" id="PF01551"/>
    </source>
</evidence>
<accession>A0A5R8QEV2</accession>
<dbReference type="SUPFAM" id="SSF51261">
    <property type="entry name" value="Duplicated hybrid motif"/>
    <property type="match status" value="1"/>
</dbReference>
<evidence type="ECO:0000313" key="3">
    <source>
        <dbReference type="Proteomes" id="UP000306912"/>
    </source>
</evidence>
<feature type="domain" description="M23ase beta-sheet core" evidence="1">
    <location>
        <begin position="42"/>
        <end position="134"/>
    </location>
</feature>
<dbReference type="InterPro" id="IPR011055">
    <property type="entry name" value="Dup_hybrid_motif"/>
</dbReference>
<dbReference type="Gene3D" id="2.70.70.10">
    <property type="entry name" value="Glucose Permease (Domain IIA)"/>
    <property type="match status" value="1"/>
</dbReference>
<sequence length="144" mass="15364">MFYYYATGAVSNEEIWKQCGSSQTIWPTAGGIVTAGVGGYPGHNGVDIQIRKAPGDPIFSIISGTVIEVNNNCSTTESWGCCGGFGNYVVVHGKYNGVDYVIMYAYMQLNTITVGYGQNVSSGQKIGQIGDSESSVDTTYILKC</sequence>
<dbReference type="InterPro" id="IPR016047">
    <property type="entry name" value="M23ase_b-sheet_dom"/>
</dbReference>
<name>A0A5R8QEV2_9FIRM</name>
<proteinExistence type="predicted"/>
<dbReference type="AlphaFoldDB" id="A0A5R8QEV2"/>
<reference evidence="2 3" key="1">
    <citation type="submission" date="2019-05" db="EMBL/GenBank/DDBJ databases">
        <title>Culicoidintestinum kansasii gen. nov., sp. nov. from the gastrointestinal tract of the biting midge, Culicoides sonorensis.</title>
        <authorList>
            <person name="Neupane S."/>
            <person name="Ghosh A."/>
            <person name="Gunther S."/>
            <person name="Martin K."/>
            <person name="Zurek L."/>
        </authorList>
    </citation>
    <scope>NUCLEOTIDE SEQUENCE [LARGE SCALE GENOMIC DNA]</scope>
    <source>
        <strain evidence="2 3">CS-1</strain>
    </source>
</reference>
<dbReference type="Proteomes" id="UP000306912">
    <property type="component" value="Unassembled WGS sequence"/>
</dbReference>
<dbReference type="InterPro" id="IPR050570">
    <property type="entry name" value="Cell_wall_metabolism_enzyme"/>
</dbReference>
<dbReference type="EMBL" id="VBWP01000003">
    <property type="protein sequence ID" value="TLG75472.1"/>
    <property type="molecule type" value="Genomic_DNA"/>
</dbReference>
<dbReference type="Pfam" id="PF01551">
    <property type="entry name" value="Peptidase_M23"/>
    <property type="match status" value="1"/>
</dbReference>
<dbReference type="InParanoid" id="A0A5R8QEV2"/>
<protein>
    <submittedName>
        <fullName evidence="2">M23 family metallopeptidase</fullName>
    </submittedName>
</protein>
<dbReference type="GO" id="GO:0004222">
    <property type="term" value="F:metalloendopeptidase activity"/>
    <property type="evidence" value="ECO:0007669"/>
    <property type="project" value="TreeGrafter"/>
</dbReference>
<evidence type="ECO:0000313" key="2">
    <source>
        <dbReference type="EMBL" id="TLG75472.1"/>
    </source>
</evidence>
<dbReference type="CDD" id="cd12797">
    <property type="entry name" value="M23_peptidase"/>
    <property type="match status" value="1"/>
</dbReference>
<dbReference type="PANTHER" id="PTHR21666">
    <property type="entry name" value="PEPTIDASE-RELATED"/>
    <property type="match status" value="1"/>
</dbReference>
<dbReference type="OrthoDB" id="9809488at2"/>
<dbReference type="PANTHER" id="PTHR21666:SF270">
    <property type="entry name" value="MUREIN HYDROLASE ACTIVATOR ENVC"/>
    <property type="match status" value="1"/>
</dbReference>
<gene>
    <name evidence="2" type="ORF">FEZ08_05345</name>
</gene>